<dbReference type="PANTHER" id="PTHR43464:SF19">
    <property type="entry name" value="UBIQUINONE BIOSYNTHESIS O-METHYLTRANSFERASE, MITOCHONDRIAL"/>
    <property type="match status" value="1"/>
</dbReference>
<evidence type="ECO:0000256" key="3">
    <source>
        <dbReference type="ARBA" id="ARBA00022691"/>
    </source>
</evidence>
<keyword evidence="6" id="KW-1185">Reference proteome</keyword>
<organism evidence="5 6">
    <name type="scientific">Granulicella mallensis (strain ATCC BAA-1857 / DSM 23137 / MP5ACTX8)</name>
    <dbReference type="NCBI Taxonomy" id="682795"/>
    <lineage>
        <taxon>Bacteria</taxon>
        <taxon>Pseudomonadati</taxon>
        <taxon>Acidobacteriota</taxon>
        <taxon>Terriglobia</taxon>
        <taxon>Terriglobales</taxon>
        <taxon>Acidobacteriaceae</taxon>
        <taxon>Granulicella</taxon>
    </lineage>
</organism>
<sequence length="278" mass="31650">MNNLDPAVVKAFGEQWGKFDHTERDNPDLQRLFQSYFEIFPWHELPQNAEGFDLGCGTGRWAHFVAQRVGTLHCVDPSAAALDVARRNLQAHSNCSFYCASVDAIPLADASADFGYSLGVLHHVPDTEEGIKACVRKLKPGAPLLIYLYYAFDNRPAWFRALWRLSDFVRRVVSTLPFAVRSPLSDIIATLVYWPLARTAKLLEALGIAVDSFPLSAYRNRSFYSMRTDALDRFGTRIEKRFTREQIRRMMEGAGLQRIMFSESVCWCAVGYRRLETP</sequence>
<dbReference type="GO" id="GO:0032259">
    <property type="term" value="P:methylation"/>
    <property type="evidence" value="ECO:0007669"/>
    <property type="project" value="UniProtKB-KW"/>
</dbReference>
<dbReference type="InterPro" id="IPR013216">
    <property type="entry name" value="Methyltransf_11"/>
</dbReference>
<evidence type="ECO:0000259" key="4">
    <source>
        <dbReference type="Pfam" id="PF08241"/>
    </source>
</evidence>
<keyword evidence="3" id="KW-0949">S-adenosyl-L-methionine</keyword>
<feature type="domain" description="Methyltransferase type 11" evidence="4">
    <location>
        <begin position="53"/>
        <end position="145"/>
    </location>
</feature>
<evidence type="ECO:0000256" key="1">
    <source>
        <dbReference type="ARBA" id="ARBA00022603"/>
    </source>
</evidence>
<evidence type="ECO:0000313" key="5">
    <source>
        <dbReference type="EMBL" id="AEU35836.1"/>
    </source>
</evidence>
<proteinExistence type="predicted"/>
<dbReference type="GO" id="GO:0008757">
    <property type="term" value="F:S-adenosylmethionine-dependent methyltransferase activity"/>
    <property type="evidence" value="ECO:0007669"/>
    <property type="project" value="InterPro"/>
</dbReference>
<dbReference type="Gene3D" id="3.40.50.150">
    <property type="entry name" value="Vaccinia Virus protein VP39"/>
    <property type="match status" value="1"/>
</dbReference>
<dbReference type="STRING" id="682795.AciX8_1494"/>
<dbReference type="PANTHER" id="PTHR43464">
    <property type="entry name" value="METHYLTRANSFERASE"/>
    <property type="match status" value="1"/>
</dbReference>
<evidence type="ECO:0000256" key="2">
    <source>
        <dbReference type="ARBA" id="ARBA00022679"/>
    </source>
</evidence>
<dbReference type="CDD" id="cd02440">
    <property type="entry name" value="AdoMet_MTases"/>
    <property type="match status" value="1"/>
</dbReference>
<accession>G8P0Y9</accession>
<reference evidence="5 6" key="1">
    <citation type="submission" date="2011-11" db="EMBL/GenBank/DDBJ databases">
        <title>Complete sequence of Granulicella mallensis MP5ACTX8.</title>
        <authorList>
            <consortium name="US DOE Joint Genome Institute"/>
            <person name="Lucas S."/>
            <person name="Copeland A."/>
            <person name="Lapidus A."/>
            <person name="Cheng J.-F."/>
            <person name="Goodwin L."/>
            <person name="Pitluck S."/>
            <person name="Peters L."/>
            <person name="Lu M."/>
            <person name="Detter J.C."/>
            <person name="Han C."/>
            <person name="Tapia R."/>
            <person name="Land M."/>
            <person name="Hauser L."/>
            <person name="Kyrpides N."/>
            <person name="Ivanova N."/>
            <person name="Mikhailova N."/>
            <person name="Pagani I."/>
            <person name="Rawat S."/>
            <person name="Mannisto M."/>
            <person name="Haggblom M."/>
            <person name="Woyke T."/>
        </authorList>
    </citation>
    <scope>NUCLEOTIDE SEQUENCE [LARGE SCALE GENOMIC DNA]</scope>
    <source>
        <strain evidence="6">ATCC BAA-1857 / DSM 23137 / MP5ACTX8</strain>
    </source>
</reference>
<dbReference type="OrthoDB" id="9797252at2"/>
<dbReference type="EMBL" id="CP003130">
    <property type="protein sequence ID" value="AEU35836.1"/>
    <property type="molecule type" value="Genomic_DNA"/>
</dbReference>
<dbReference type="eggNOG" id="COG2226">
    <property type="taxonomic scope" value="Bacteria"/>
</dbReference>
<name>G8P0Y9_GRAMM</name>
<dbReference type="KEGG" id="gma:AciX8_1494"/>
<dbReference type="AlphaFoldDB" id="G8P0Y9"/>
<dbReference type="SUPFAM" id="SSF53335">
    <property type="entry name" value="S-adenosyl-L-methionine-dependent methyltransferases"/>
    <property type="match status" value="1"/>
</dbReference>
<evidence type="ECO:0000313" key="6">
    <source>
        <dbReference type="Proteomes" id="UP000007113"/>
    </source>
</evidence>
<protein>
    <submittedName>
        <fullName evidence="5">Methyltransferase type 11</fullName>
    </submittedName>
</protein>
<dbReference type="RefSeq" id="WP_014264715.1">
    <property type="nucleotide sequence ID" value="NC_016631.1"/>
</dbReference>
<keyword evidence="1 5" id="KW-0489">Methyltransferase</keyword>
<dbReference type="Pfam" id="PF08241">
    <property type="entry name" value="Methyltransf_11"/>
    <property type="match status" value="1"/>
</dbReference>
<dbReference type="HOGENOM" id="CLU_087240_0_0_0"/>
<gene>
    <name evidence="5" type="ordered locus">AciX8_1494</name>
</gene>
<dbReference type="Proteomes" id="UP000007113">
    <property type="component" value="Chromosome"/>
</dbReference>
<dbReference type="InterPro" id="IPR029063">
    <property type="entry name" value="SAM-dependent_MTases_sf"/>
</dbReference>
<keyword evidence="2 5" id="KW-0808">Transferase</keyword>